<comment type="caution">
    <text evidence="3">The sequence shown here is derived from an EMBL/GenBank/DDBJ whole genome shotgun (WGS) entry which is preliminary data.</text>
</comment>
<name>A0ABV2YS13_9ACTN</name>
<evidence type="ECO:0000256" key="1">
    <source>
        <dbReference type="SAM" id="MobiDB-lite"/>
    </source>
</evidence>
<protein>
    <recommendedName>
        <fullName evidence="5">Lipoprotein</fullName>
    </recommendedName>
</protein>
<dbReference type="RefSeq" id="WP_157848001.1">
    <property type="nucleotide sequence ID" value="NZ_JBEZVI010000001.1"/>
</dbReference>
<gene>
    <name evidence="3" type="ORF">AB0E61_00365</name>
</gene>
<evidence type="ECO:0000313" key="4">
    <source>
        <dbReference type="Proteomes" id="UP001550853"/>
    </source>
</evidence>
<proteinExistence type="predicted"/>
<feature type="compositionally biased region" description="Low complexity" evidence="1">
    <location>
        <begin position="35"/>
        <end position="47"/>
    </location>
</feature>
<evidence type="ECO:0000256" key="2">
    <source>
        <dbReference type="SAM" id="SignalP"/>
    </source>
</evidence>
<feature type="region of interest" description="Disordered" evidence="1">
    <location>
        <begin position="28"/>
        <end position="66"/>
    </location>
</feature>
<evidence type="ECO:0000313" key="3">
    <source>
        <dbReference type="EMBL" id="MEU3708536.1"/>
    </source>
</evidence>
<accession>A0ABV2YS13</accession>
<reference evidence="3 4" key="1">
    <citation type="submission" date="2024-06" db="EMBL/GenBank/DDBJ databases">
        <title>The Natural Products Discovery Center: Release of the First 8490 Sequenced Strains for Exploring Actinobacteria Biosynthetic Diversity.</title>
        <authorList>
            <person name="Kalkreuter E."/>
            <person name="Kautsar S.A."/>
            <person name="Yang D."/>
            <person name="Bader C.D."/>
            <person name="Teijaro C.N."/>
            <person name="Fluegel L."/>
            <person name="Davis C.M."/>
            <person name="Simpson J.R."/>
            <person name="Lauterbach L."/>
            <person name="Steele A.D."/>
            <person name="Gui C."/>
            <person name="Meng S."/>
            <person name="Li G."/>
            <person name="Viehrig K."/>
            <person name="Ye F."/>
            <person name="Su P."/>
            <person name="Kiefer A.F."/>
            <person name="Nichols A."/>
            <person name="Cepeda A.J."/>
            <person name="Yan W."/>
            <person name="Fan B."/>
            <person name="Jiang Y."/>
            <person name="Adhikari A."/>
            <person name="Zheng C.-J."/>
            <person name="Schuster L."/>
            <person name="Cowan T.M."/>
            <person name="Smanski M.J."/>
            <person name="Chevrette M.G."/>
            <person name="De Carvalho L.P.S."/>
            <person name="Shen B."/>
        </authorList>
    </citation>
    <scope>NUCLEOTIDE SEQUENCE [LARGE SCALE GENOMIC DNA]</scope>
    <source>
        <strain evidence="3 4">NPDC033039</strain>
    </source>
</reference>
<dbReference type="Proteomes" id="UP001550853">
    <property type="component" value="Unassembled WGS sequence"/>
</dbReference>
<dbReference type="EMBL" id="JBEZVI010000001">
    <property type="protein sequence ID" value="MEU3708536.1"/>
    <property type="molecule type" value="Genomic_DNA"/>
</dbReference>
<sequence>MARRESGTRVMSWAAAVTLVAAPLLAGCSGGGSSDRGSPAPGAASSGSPGGPSAGDDGAPRGEQSSVAATVGAWVSAVIAKDARRACLLSVAPGGDAPSAKAVPARCDAATLEKMAPGLTSMSEAFTPPDASGKPRVRANAPTPEGDRAVVPTARIVVDGTPLRAIILSRSHGVDEKDFSAKVHVVKVDGKWYVGGFALRAGNTSQT</sequence>
<feature type="region of interest" description="Disordered" evidence="1">
    <location>
        <begin position="122"/>
        <end position="147"/>
    </location>
</feature>
<dbReference type="PROSITE" id="PS51257">
    <property type="entry name" value="PROKAR_LIPOPROTEIN"/>
    <property type="match status" value="1"/>
</dbReference>
<feature type="chain" id="PRO_5045650617" description="Lipoprotein" evidence="2">
    <location>
        <begin position="27"/>
        <end position="207"/>
    </location>
</feature>
<organism evidence="3 4">
    <name type="scientific">Streptomyces catenulae</name>
    <dbReference type="NCBI Taxonomy" id="66875"/>
    <lineage>
        <taxon>Bacteria</taxon>
        <taxon>Bacillati</taxon>
        <taxon>Actinomycetota</taxon>
        <taxon>Actinomycetes</taxon>
        <taxon>Kitasatosporales</taxon>
        <taxon>Streptomycetaceae</taxon>
        <taxon>Streptomyces</taxon>
    </lineage>
</organism>
<evidence type="ECO:0008006" key="5">
    <source>
        <dbReference type="Google" id="ProtNLM"/>
    </source>
</evidence>
<keyword evidence="2" id="KW-0732">Signal</keyword>
<keyword evidence="4" id="KW-1185">Reference proteome</keyword>
<feature type="signal peptide" evidence="2">
    <location>
        <begin position="1"/>
        <end position="26"/>
    </location>
</feature>